<sequence>MYSEKIIPKMLMEPNCILLGKTSINDSFTVRVCDKNNINGIEVLFDQLKISGLKAREEKEEYGSRNNK</sequence>
<accession>A0A915YT65</accession>
<comment type="caution">
    <text evidence="1">The sequence shown here is derived from an EMBL/GenBank/DDBJ whole genome shotgun (WGS) entry which is preliminary data.</text>
</comment>
<name>A0A915YT65_9GLOM</name>
<dbReference type="EMBL" id="CAGKOT010000003">
    <property type="protein sequence ID" value="CAB5327937.1"/>
    <property type="molecule type" value="Genomic_DNA"/>
</dbReference>
<gene>
    <name evidence="1" type="ORF">CHRIB12_LOCUS2734</name>
</gene>
<evidence type="ECO:0000313" key="2">
    <source>
        <dbReference type="Proteomes" id="UP000684084"/>
    </source>
</evidence>
<protein>
    <submittedName>
        <fullName evidence="1">Uncharacterized protein</fullName>
    </submittedName>
</protein>
<evidence type="ECO:0000313" key="1">
    <source>
        <dbReference type="EMBL" id="CAB5327937.1"/>
    </source>
</evidence>
<dbReference type="Proteomes" id="UP000684084">
    <property type="component" value="Unassembled WGS sequence"/>
</dbReference>
<organism evidence="1 2">
    <name type="scientific">Rhizophagus irregularis</name>
    <dbReference type="NCBI Taxonomy" id="588596"/>
    <lineage>
        <taxon>Eukaryota</taxon>
        <taxon>Fungi</taxon>
        <taxon>Fungi incertae sedis</taxon>
        <taxon>Mucoromycota</taxon>
        <taxon>Glomeromycotina</taxon>
        <taxon>Glomeromycetes</taxon>
        <taxon>Glomerales</taxon>
        <taxon>Glomeraceae</taxon>
        <taxon>Rhizophagus</taxon>
    </lineage>
</organism>
<reference evidence="1" key="1">
    <citation type="submission" date="2020-05" db="EMBL/GenBank/DDBJ databases">
        <authorList>
            <person name="Rincon C."/>
            <person name="Sanders R I."/>
            <person name="Robbins C."/>
            <person name="Chaturvedi A."/>
        </authorList>
    </citation>
    <scope>NUCLEOTIDE SEQUENCE</scope>
    <source>
        <strain evidence="1">CHB12</strain>
    </source>
</reference>
<proteinExistence type="predicted"/>
<dbReference type="AlphaFoldDB" id="A0A915YT65"/>
<dbReference type="OrthoDB" id="5596319at2759"/>